<feature type="domain" description="DUF2059" evidence="2">
    <location>
        <begin position="62"/>
        <end position="102"/>
    </location>
</feature>
<dbReference type="Pfam" id="PF09832">
    <property type="entry name" value="DUF2059"/>
    <property type="match status" value="1"/>
</dbReference>
<evidence type="ECO:0000256" key="1">
    <source>
        <dbReference type="SAM" id="SignalP"/>
    </source>
</evidence>
<name>A0A1I7F8B2_9FLAO</name>
<dbReference type="OrthoDB" id="1435601at2"/>
<evidence type="ECO:0000313" key="3">
    <source>
        <dbReference type="EMBL" id="SFU32431.1"/>
    </source>
</evidence>
<evidence type="ECO:0000313" key="4">
    <source>
        <dbReference type="Proteomes" id="UP000199138"/>
    </source>
</evidence>
<gene>
    <name evidence="3" type="ORF">SAMN05216480_101735</name>
</gene>
<dbReference type="RefSeq" id="WP_093023066.1">
    <property type="nucleotide sequence ID" value="NZ_FPBK01000001.1"/>
</dbReference>
<reference evidence="3 4" key="1">
    <citation type="submission" date="2016-10" db="EMBL/GenBank/DDBJ databases">
        <authorList>
            <person name="de Groot N.N."/>
        </authorList>
    </citation>
    <scope>NUCLEOTIDE SEQUENCE [LARGE SCALE GENOMIC DNA]</scope>
    <source>
        <strain evidence="3 4">CGMCC 1.12333</strain>
    </source>
</reference>
<dbReference type="InterPro" id="IPR018637">
    <property type="entry name" value="DUF2059"/>
</dbReference>
<protein>
    <recommendedName>
        <fullName evidence="2">DUF2059 domain-containing protein</fullName>
    </recommendedName>
</protein>
<feature type="chain" id="PRO_5011677028" description="DUF2059 domain-containing protein" evidence="1">
    <location>
        <begin position="19"/>
        <end position="143"/>
    </location>
</feature>
<accession>A0A1I7F8B2</accession>
<proteinExistence type="predicted"/>
<dbReference type="AlphaFoldDB" id="A0A1I7F8B2"/>
<dbReference type="Proteomes" id="UP000199138">
    <property type="component" value="Unassembled WGS sequence"/>
</dbReference>
<keyword evidence="4" id="KW-1185">Reference proteome</keyword>
<dbReference type="EMBL" id="FPBK01000001">
    <property type="protein sequence ID" value="SFU32431.1"/>
    <property type="molecule type" value="Genomic_DNA"/>
</dbReference>
<keyword evidence="1" id="KW-0732">Signal</keyword>
<sequence length="143" mass="16369">MKKLLLLFVLFVSFSIQAQETKTEKILNLFDVNGKQAEYAMLFNAYASNKINKTEKVDEALSKLADVYSKVLSEVQVEDMITFYKSNTGKTLINNRAAMTADQQKEYDDFIAGDAMQTYIANKTEIATKERAIRKNWIASFKR</sequence>
<evidence type="ECO:0000259" key="2">
    <source>
        <dbReference type="Pfam" id="PF09832"/>
    </source>
</evidence>
<organism evidence="3 4">
    <name type="scientific">Pustulibacterium marinum</name>
    <dbReference type="NCBI Taxonomy" id="1224947"/>
    <lineage>
        <taxon>Bacteria</taxon>
        <taxon>Pseudomonadati</taxon>
        <taxon>Bacteroidota</taxon>
        <taxon>Flavobacteriia</taxon>
        <taxon>Flavobacteriales</taxon>
        <taxon>Flavobacteriaceae</taxon>
        <taxon>Pustulibacterium</taxon>
    </lineage>
</organism>
<feature type="signal peptide" evidence="1">
    <location>
        <begin position="1"/>
        <end position="18"/>
    </location>
</feature>